<gene>
    <name evidence="2" type="ORF">WG901_18020</name>
</gene>
<dbReference type="RefSeq" id="WP_339588497.1">
    <property type="nucleotide sequence ID" value="NZ_JBBHJZ010000004.1"/>
</dbReference>
<name>A0ABU8RZN9_9SPHN</name>
<organism evidence="2 3">
    <name type="scientific">Novosphingobium anseongense</name>
    <dbReference type="NCBI Taxonomy" id="3133436"/>
    <lineage>
        <taxon>Bacteria</taxon>
        <taxon>Pseudomonadati</taxon>
        <taxon>Pseudomonadota</taxon>
        <taxon>Alphaproteobacteria</taxon>
        <taxon>Sphingomonadales</taxon>
        <taxon>Sphingomonadaceae</taxon>
        <taxon>Novosphingobium</taxon>
    </lineage>
</organism>
<evidence type="ECO:0000313" key="2">
    <source>
        <dbReference type="EMBL" id="MEJ5978554.1"/>
    </source>
</evidence>
<feature type="domain" description="Type VI secretion system spike protein VgrG3-like C-terminal" evidence="1">
    <location>
        <begin position="43"/>
        <end position="211"/>
    </location>
</feature>
<dbReference type="Pfam" id="PF21277">
    <property type="entry name" value="T6SS_VgrG3-like_C"/>
    <property type="match status" value="1"/>
</dbReference>
<comment type="caution">
    <text evidence="2">The sequence shown here is derived from an EMBL/GenBank/DDBJ whole genome shotgun (WGS) entry which is preliminary data.</text>
</comment>
<dbReference type="Proteomes" id="UP001361239">
    <property type="component" value="Unassembled WGS sequence"/>
</dbReference>
<sequence length="251" mass="26569">MVNKKPVFDAVRLMLGRSFSQDEVDNLDRALDAALLSPSLHRLGALSERFESGDRGAGAVSRGRGDPGGVSYGIWQLSSRAGMAAAFVTGEGAAWRSDFAGAAPGTPAFSAAWQAIAAREPEAFVEAQHAFIARTHYRPAVTAVRQRSGLDLDARHPAVRDAAWSVAVQHGGAAGILVAAVARADAARARDATDYDRALVEAIYAERTAYVLRVAARTGGAQGRVLEAITRNRYPAERRAALEMLAKTATA</sequence>
<reference evidence="2 3" key="1">
    <citation type="submission" date="2024-03" db="EMBL/GenBank/DDBJ databases">
        <authorList>
            <person name="Jo J.-H."/>
        </authorList>
    </citation>
    <scope>NUCLEOTIDE SEQUENCE [LARGE SCALE GENOMIC DNA]</scope>
    <source>
        <strain evidence="2 3">PS1R-30</strain>
    </source>
</reference>
<proteinExistence type="predicted"/>
<evidence type="ECO:0000259" key="1">
    <source>
        <dbReference type="Pfam" id="PF21277"/>
    </source>
</evidence>
<accession>A0ABU8RZN9</accession>
<dbReference type="EMBL" id="JBBHJZ010000004">
    <property type="protein sequence ID" value="MEJ5978554.1"/>
    <property type="molecule type" value="Genomic_DNA"/>
</dbReference>
<keyword evidence="3" id="KW-1185">Reference proteome</keyword>
<evidence type="ECO:0000313" key="3">
    <source>
        <dbReference type="Proteomes" id="UP001361239"/>
    </source>
</evidence>
<protein>
    <recommendedName>
        <fullName evidence="1">Type VI secretion system spike protein VgrG3-like C-terminal domain-containing protein</fullName>
    </recommendedName>
</protein>
<dbReference type="InterPro" id="IPR049073">
    <property type="entry name" value="T6SS_VgrG3-like_C"/>
</dbReference>